<dbReference type="Pfam" id="PF19112">
    <property type="entry name" value="VanA_C"/>
    <property type="match status" value="1"/>
</dbReference>
<organism evidence="7 8">
    <name type="scientific">Pseudomonas lactucae</name>
    <dbReference type="NCBI Taxonomy" id="2813360"/>
    <lineage>
        <taxon>Bacteria</taxon>
        <taxon>Pseudomonadati</taxon>
        <taxon>Pseudomonadota</taxon>
        <taxon>Gammaproteobacteria</taxon>
        <taxon>Pseudomonadales</taxon>
        <taxon>Pseudomonadaceae</taxon>
        <taxon>Pseudomonas</taxon>
    </lineage>
</organism>
<evidence type="ECO:0000256" key="5">
    <source>
        <dbReference type="ARBA" id="ARBA00023014"/>
    </source>
</evidence>
<keyword evidence="4" id="KW-0408">Iron</keyword>
<keyword evidence="7" id="KW-0223">Dioxygenase</keyword>
<dbReference type="SUPFAM" id="SSF55961">
    <property type="entry name" value="Bet v1-like"/>
    <property type="match status" value="1"/>
</dbReference>
<comment type="caution">
    <text evidence="7">The sequence shown here is derived from an EMBL/GenBank/DDBJ whole genome shotgun (WGS) entry which is preliminary data.</text>
</comment>
<protein>
    <submittedName>
        <fullName evidence="7">Aromatic ring-hydroxylating dioxygenase subunit alpha</fullName>
    </submittedName>
</protein>
<proteinExistence type="predicted"/>
<dbReference type="SUPFAM" id="SSF50022">
    <property type="entry name" value="ISP domain"/>
    <property type="match status" value="1"/>
</dbReference>
<dbReference type="EMBL" id="JAFHKJ010000045">
    <property type="protein sequence ID" value="MBN2976500.1"/>
    <property type="molecule type" value="Genomic_DNA"/>
</dbReference>
<dbReference type="Gene3D" id="3.90.380.10">
    <property type="entry name" value="Naphthalene 1,2-dioxygenase Alpha Subunit, Chain A, domain 1"/>
    <property type="match status" value="1"/>
</dbReference>
<evidence type="ECO:0000313" key="7">
    <source>
        <dbReference type="EMBL" id="MBN2976500.1"/>
    </source>
</evidence>
<dbReference type="GO" id="GO:0051213">
    <property type="term" value="F:dioxygenase activity"/>
    <property type="evidence" value="ECO:0007669"/>
    <property type="project" value="UniProtKB-KW"/>
</dbReference>
<evidence type="ECO:0000259" key="6">
    <source>
        <dbReference type="PROSITE" id="PS51296"/>
    </source>
</evidence>
<evidence type="ECO:0000256" key="1">
    <source>
        <dbReference type="ARBA" id="ARBA00022714"/>
    </source>
</evidence>
<reference evidence="7 8" key="2">
    <citation type="journal article" date="2023" name="Plant Pathol.">
        <title>Dismantling and reorganizing Pseudomonas marginalis sensu#lato.</title>
        <authorList>
            <person name="Sawada H."/>
            <person name="Fujikawa T."/>
            <person name="Satou M."/>
        </authorList>
    </citation>
    <scope>NUCLEOTIDE SEQUENCE [LARGE SCALE GENOMIC DNA]</scope>
    <source>
        <strain evidence="7 8">MAFF 301381</strain>
    </source>
</reference>
<dbReference type="Gene3D" id="2.102.10.10">
    <property type="entry name" value="Rieske [2Fe-2S] iron-sulphur domain"/>
    <property type="match status" value="1"/>
</dbReference>
<dbReference type="PANTHER" id="PTHR21266:SF60">
    <property type="entry name" value="3-KETOSTEROID-9-ALPHA-MONOOXYGENASE, OXYGENASE COMPONENT"/>
    <property type="match status" value="1"/>
</dbReference>
<gene>
    <name evidence="7" type="ORF">JWR99_11215</name>
</gene>
<dbReference type="PROSITE" id="PS51296">
    <property type="entry name" value="RIESKE"/>
    <property type="match status" value="1"/>
</dbReference>
<evidence type="ECO:0000256" key="2">
    <source>
        <dbReference type="ARBA" id="ARBA00022723"/>
    </source>
</evidence>
<evidence type="ECO:0000313" key="8">
    <source>
        <dbReference type="Proteomes" id="UP001154860"/>
    </source>
</evidence>
<keyword evidence="2" id="KW-0479">Metal-binding</keyword>
<evidence type="ECO:0000256" key="4">
    <source>
        <dbReference type="ARBA" id="ARBA00023004"/>
    </source>
</evidence>
<accession>A0A9X0YBR8</accession>
<dbReference type="RefSeq" id="WP_205490531.1">
    <property type="nucleotide sequence ID" value="NZ_JAFHKI010000083.1"/>
</dbReference>
<feature type="domain" description="Rieske" evidence="6">
    <location>
        <begin position="31"/>
        <end position="132"/>
    </location>
</feature>
<reference evidence="7 8" key="1">
    <citation type="journal article" date="2021" name="Int. J. Syst. Evol. Microbiol.">
        <title>Pseudomonas lactucae sp. nov., a pathogen causing bacterial rot of lettuce in Japan.</title>
        <authorList>
            <person name="Sawada H."/>
            <person name="Fujikawa T."/>
            <person name="Satou M."/>
        </authorList>
    </citation>
    <scope>NUCLEOTIDE SEQUENCE [LARGE SCALE GENOMIC DNA]</scope>
    <source>
        <strain evidence="7 8">MAFF 301381</strain>
    </source>
</reference>
<dbReference type="InterPro" id="IPR050584">
    <property type="entry name" value="Cholesterol_7-desaturase"/>
</dbReference>
<dbReference type="PANTHER" id="PTHR21266">
    <property type="entry name" value="IRON-SULFUR DOMAIN CONTAINING PROTEIN"/>
    <property type="match status" value="1"/>
</dbReference>
<dbReference type="AlphaFoldDB" id="A0A9X0YBR8"/>
<name>A0A9X0YBR8_9PSED</name>
<evidence type="ECO:0000256" key="3">
    <source>
        <dbReference type="ARBA" id="ARBA00023002"/>
    </source>
</evidence>
<keyword evidence="1" id="KW-0001">2Fe-2S</keyword>
<sequence>MSLPINNIIANSRKAMSPLATRDTSFIFNEWYVAAFGNEVTRELLSRKLLGKRVVLYRSEAGKAIALEDRCAHRSYPLSRGHLEGDTLVCGYHGFRYDTQGNLINVPSQRSCPRGIGVREYPVLEQGSLLWIWMGDPELANSRRPPELPWTETRSWECSSGYFHHPGNYVSMHENLMDLTHLTFLHAATIGTPDYASAPYELDLKEGHYKLMRNVVPTTLSPVWAKTTGLDGCSTAARIATSEFLSPGLHQVSVTFYDSAIAPLDRKEFHICTAHILTPETHSTMHYFIVHGRDFAQDDEAVGEFMHEQLFAAFNEDVEGLGALEDVLGDVDDHSYEISVASDAPAVAMRRHLKKRADDEANETLNRNA</sequence>
<keyword evidence="3" id="KW-0560">Oxidoreductase</keyword>
<dbReference type="GO" id="GO:0046872">
    <property type="term" value="F:metal ion binding"/>
    <property type="evidence" value="ECO:0007669"/>
    <property type="project" value="UniProtKB-KW"/>
</dbReference>
<keyword evidence="8" id="KW-1185">Reference proteome</keyword>
<dbReference type="GO" id="GO:0051537">
    <property type="term" value="F:2 iron, 2 sulfur cluster binding"/>
    <property type="evidence" value="ECO:0007669"/>
    <property type="project" value="UniProtKB-KW"/>
</dbReference>
<dbReference type="Proteomes" id="UP001154860">
    <property type="component" value="Unassembled WGS sequence"/>
</dbReference>
<dbReference type="InterPro" id="IPR017941">
    <property type="entry name" value="Rieske_2Fe-2S"/>
</dbReference>
<keyword evidence="5" id="KW-0411">Iron-sulfur</keyword>
<dbReference type="InterPro" id="IPR044043">
    <property type="entry name" value="VanA_C_cat"/>
</dbReference>
<dbReference type="Pfam" id="PF00355">
    <property type="entry name" value="Rieske"/>
    <property type="match status" value="1"/>
</dbReference>
<dbReference type="InterPro" id="IPR036922">
    <property type="entry name" value="Rieske_2Fe-2S_sf"/>
</dbReference>